<evidence type="ECO:0000313" key="2">
    <source>
        <dbReference type="EMBL" id="GGD41126.1"/>
    </source>
</evidence>
<feature type="domain" description="Gcp-like" evidence="1">
    <location>
        <begin position="37"/>
        <end position="155"/>
    </location>
</feature>
<reference evidence="2" key="2">
    <citation type="submission" date="2020-09" db="EMBL/GenBank/DDBJ databases">
        <authorList>
            <person name="Sun Q."/>
            <person name="Zhou Y."/>
        </authorList>
    </citation>
    <scope>NUCLEOTIDE SEQUENCE</scope>
    <source>
        <strain evidence="2">CGMCC 1.15958</strain>
    </source>
</reference>
<gene>
    <name evidence="2" type="ORF">GCM10011514_01510</name>
</gene>
<dbReference type="PANTHER" id="PTHR11735:SF11">
    <property type="entry name" value="TRNA THREONYLCARBAMOYLADENOSINE BIOSYNTHESIS PROTEIN TSAB"/>
    <property type="match status" value="1"/>
</dbReference>
<dbReference type="SUPFAM" id="SSF53067">
    <property type="entry name" value="Actin-like ATPase domain"/>
    <property type="match status" value="2"/>
</dbReference>
<dbReference type="PANTHER" id="PTHR11735">
    <property type="entry name" value="TRNA N6-ADENOSINE THREONYLCARBAMOYLTRANSFERASE"/>
    <property type="match status" value="1"/>
</dbReference>
<protein>
    <submittedName>
        <fullName evidence="2">tRNA (Adenosine(37)-N6)-threonylcarbamoyltransferase complex dimerization subunit type 1 TsaB</fullName>
    </submittedName>
</protein>
<evidence type="ECO:0000259" key="1">
    <source>
        <dbReference type="Pfam" id="PF00814"/>
    </source>
</evidence>
<dbReference type="InterPro" id="IPR022496">
    <property type="entry name" value="T6A_TsaB"/>
</dbReference>
<reference evidence="2" key="1">
    <citation type="journal article" date="2014" name="Int. J. Syst. Evol. Microbiol.">
        <title>Complete genome sequence of Corynebacterium casei LMG S-19264T (=DSM 44701T), isolated from a smear-ripened cheese.</title>
        <authorList>
            <consortium name="US DOE Joint Genome Institute (JGI-PGF)"/>
            <person name="Walter F."/>
            <person name="Albersmeier A."/>
            <person name="Kalinowski J."/>
            <person name="Ruckert C."/>
        </authorList>
    </citation>
    <scope>NUCLEOTIDE SEQUENCE</scope>
    <source>
        <strain evidence="2">CGMCC 1.15958</strain>
    </source>
</reference>
<organism evidence="2 3">
    <name type="scientific">Emticicia aquatilis</name>
    <dbReference type="NCBI Taxonomy" id="1537369"/>
    <lineage>
        <taxon>Bacteria</taxon>
        <taxon>Pseudomonadati</taxon>
        <taxon>Bacteroidota</taxon>
        <taxon>Cytophagia</taxon>
        <taxon>Cytophagales</taxon>
        <taxon>Leadbetterellaceae</taxon>
        <taxon>Emticicia</taxon>
    </lineage>
</organism>
<dbReference type="GO" id="GO:0002949">
    <property type="term" value="P:tRNA threonylcarbamoyladenosine modification"/>
    <property type="evidence" value="ECO:0007669"/>
    <property type="project" value="InterPro"/>
</dbReference>
<accession>A0A917DIF5</accession>
<evidence type="ECO:0000313" key="3">
    <source>
        <dbReference type="Proteomes" id="UP000609064"/>
    </source>
</evidence>
<dbReference type="AlphaFoldDB" id="A0A917DIF5"/>
<comment type="caution">
    <text evidence="2">The sequence shown here is derived from an EMBL/GenBank/DDBJ whole genome shotgun (WGS) entry which is preliminary data.</text>
</comment>
<dbReference type="EMBL" id="BMKK01000001">
    <property type="protein sequence ID" value="GGD41126.1"/>
    <property type="molecule type" value="Genomic_DNA"/>
</dbReference>
<dbReference type="GO" id="GO:0005829">
    <property type="term" value="C:cytosol"/>
    <property type="evidence" value="ECO:0007669"/>
    <property type="project" value="TreeGrafter"/>
</dbReference>
<dbReference type="NCBIfam" id="TIGR03725">
    <property type="entry name" value="T6A_YeaZ"/>
    <property type="match status" value="1"/>
</dbReference>
<dbReference type="Proteomes" id="UP000609064">
    <property type="component" value="Unassembled WGS sequence"/>
</dbReference>
<keyword evidence="3" id="KW-1185">Reference proteome</keyword>
<name>A0A917DIF5_9BACT</name>
<dbReference type="InterPro" id="IPR043129">
    <property type="entry name" value="ATPase_NBD"/>
</dbReference>
<dbReference type="Pfam" id="PF00814">
    <property type="entry name" value="TsaD"/>
    <property type="match status" value="1"/>
</dbReference>
<dbReference type="CDD" id="cd24032">
    <property type="entry name" value="ASKHA_NBD_TsaB"/>
    <property type="match status" value="1"/>
</dbReference>
<dbReference type="RefSeq" id="WP_188763662.1">
    <property type="nucleotide sequence ID" value="NZ_BMKK01000001.1"/>
</dbReference>
<dbReference type="Gene3D" id="3.30.420.40">
    <property type="match status" value="2"/>
</dbReference>
<sequence>MPIILSIETSTKACSAAIHQDGKLLSVSELYNEKSSSGMLTTLIEHVVKTASLKLQEVDAIAVAKGPGSYTGLRIGVSTAKGLCFTLEKPLIAINTLEAMAFSIFDLKSDAQNPVTNLQSSIVNLLCPMLDARRMEVYCAVYKADSLEVIEPTQAKIIDETSFADLLEKHQIIFFGDGAEKCRTTLGANPNAVFLNHTIYPSAKSIGALANGAFEQQQFENVADFEPFYLKEFVGTTPKKNSI</sequence>
<dbReference type="InterPro" id="IPR000905">
    <property type="entry name" value="Gcp-like_dom"/>
</dbReference>
<proteinExistence type="predicted"/>